<evidence type="ECO:0000313" key="7">
    <source>
        <dbReference type="EMBL" id="KAJ4363946.1"/>
    </source>
</evidence>
<comment type="subcellular location">
    <subcellularLocation>
        <location evidence="1">Membrane</location>
        <topology evidence="1">Multi-pass membrane protein</topology>
    </subcellularLocation>
</comment>
<dbReference type="AlphaFoldDB" id="A0A9W9CI90"/>
<dbReference type="GO" id="GO:0016020">
    <property type="term" value="C:membrane"/>
    <property type="evidence" value="ECO:0007669"/>
    <property type="project" value="UniProtKB-SubCell"/>
</dbReference>
<dbReference type="OrthoDB" id="3257095at2759"/>
<proteinExistence type="predicted"/>
<dbReference type="GO" id="GO:0022857">
    <property type="term" value="F:transmembrane transporter activity"/>
    <property type="evidence" value="ECO:0007669"/>
    <property type="project" value="InterPro"/>
</dbReference>
<sequence length="395" mass="43554">MSEKAAIEPAAQVSHIDAVAAQEAIEDQRIKSEQERSGGALQRYINAPSAINFSFLLQCSWEAAAVTFQFSLSNGGPASIAYGSIFAGIGTTLVALSLAEMASMDPTVGAQYRWSAAFAPKWNRFFGLMQGWITVFAWICSCTSNPALISNIIVGLATFNNSDYVPQRWHSTLIMWALTLFPFIGNFWLPKFINPLETAGAVCHVVFFFASIITLAAMADKSSVEYVFHTLTNDVSGWTNPAVAWGLGLLTVTYPLTGFDGVLHMSDEVKRARIRVPRSMIFSVVVNSIMQFLFMITLLFTIGDVDRVSASALPIIEVYFQATGSRAATNLFVFMLLFIIFVSFFNVFASVSRLLWAFSRDDGLPFSHVFAKVHPRLKMPVNALCLIALVYLEHV</sequence>
<dbReference type="Gene3D" id="1.20.1740.10">
    <property type="entry name" value="Amino acid/polyamine transporter I"/>
    <property type="match status" value="1"/>
</dbReference>
<dbReference type="Proteomes" id="UP001140560">
    <property type="component" value="Unassembled WGS sequence"/>
</dbReference>
<keyword evidence="8" id="KW-1185">Reference proteome</keyword>
<reference evidence="7" key="1">
    <citation type="submission" date="2022-10" db="EMBL/GenBank/DDBJ databases">
        <title>Tapping the CABI collections for fungal endophytes: first genome assemblies for Collariella, Neodidymelliopsis, Ascochyta clinopodiicola, Didymella pomorum, Didymosphaeria variabile, Neocosmospora piperis and Neocucurbitaria cava.</title>
        <authorList>
            <person name="Hill R."/>
        </authorList>
    </citation>
    <scope>NUCLEOTIDE SEQUENCE</scope>
    <source>
        <strain evidence="7">IMI 356814</strain>
    </source>
</reference>
<dbReference type="EMBL" id="JAPEUY010000018">
    <property type="protein sequence ID" value="KAJ4363946.1"/>
    <property type="molecule type" value="Genomic_DNA"/>
</dbReference>
<comment type="caution">
    <text evidence="7">The sequence shown here is derived from an EMBL/GenBank/DDBJ whole genome shotgun (WGS) entry which is preliminary data.</text>
</comment>
<protein>
    <recommendedName>
        <fullName evidence="9">Amino acid transporter</fullName>
    </recommendedName>
</protein>
<name>A0A9W9CI90_9PLEO</name>
<evidence type="ECO:0000256" key="1">
    <source>
        <dbReference type="ARBA" id="ARBA00004141"/>
    </source>
</evidence>
<feature type="transmembrane region" description="Helical" evidence="6">
    <location>
        <begin position="238"/>
        <end position="259"/>
    </location>
</feature>
<dbReference type="Pfam" id="PF13520">
    <property type="entry name" value="AA_permease_2"/>
    <property type="match status" value="1"/>
</dbReference>
<feature type="transmembrane region" description="Helical" evidence="6">
    <location>
        <begin position="131"/>
        <end position="157"/>
    </location>
</feature>
<keyword evidence="2" id="KW-0813">Transport</keyword>
<feature type="transmembrane region" description="Helical" evidence="6">
    <location>
        <begin position="201"/>
        <end position="218"/>
    </location>
</feature>
<keyword evidence="4 6" id="KW-1133">Transmembrane helix</keyword>
<dbReference type="PIRSF" id="PIRSF006060">
    <property type="entry name" value="AA_transporter"/>
    <property type="match status" value="1"/>
</dbReference>
<keyword evidence="3 6" id="KW-0812">Transmembrane</keyword>
<evidence type="ECO:0000256" key="6">
    <source>
        <dbReference type="SAM" id="Phobius"/>
    </source>
</evidence>
<dbReference type="PANTHER" id="PTHR45649">
    <property type="entry name" value="AMINO-ACID PERMEASE BAT1"/>
    <property type="match status" value="1"/>
</dbReference>
<feature type="transmembrane region" description="Helical" evidence="6">
    <location>
        <begin position="169"/>
        <end position="189"/>
    </location>
</feature>
<evidence type="ECO:0000256" key="2">
    <source>
        <dbReference type="ARBA" id="ARBA00022448"/>
    </source>
</evidence>
<feature type="transmembrane region" description="Helical" evidence="6">
    <location>
        <begin position="80"/>
        <end position="99"/>
    </location>
</feature>
<feature type="transmembrane region" description="Helical" evidence="6">
    <location>
        <begin position="280"/>
        <end position="302"/>
    </location>
</feature>
<dbReference type="InterPro" id="IPR002293">
    <property type="entry name" value="AA/rel_permease1"/>
</dbReference>
<organism evidence="7 8">
    <name type="scientific">Neocucurbitaria cava</name>
    <dbReference type="NCBI Taxonomy" id="798079"/>
    <lineage>
        <taxon>Eukaryota</taxon>
        <taxon>Fungi</taxon>
        <taxon>Dikarya</taxon>
        <taxon>Ascomycota</taxon>
        <taxon>Pezizomycotina</taxon>
        <taxon>Dothideomycetes</taxon>
        <taxon>Pleosporomycetidae</taxon>
        <taxon>Pleosporales</taxon>
        <taxon>Pleosporineae</taxon>
        <taxon>Cucurbitariaceae</taxon>
        <taxon>Neocucurbitaria</taxon>
    </lineage>
</organism>
<dbReference type="PANTHER" id="PTHR45649:SF5">
    <property type="entry name" value="GABA TRANSPORTER (EUROFUNG)-RELATED"/>
    <property type="match status" value="1"/>
</dbReference>
<evidence type="ECO:0008006" key="9">
    <source>
        <dbReference type="Google" id="ProtNLM"/>
    </source>
</evidence>
<feature type="transmembrane region" description="Helical" evidence="6">
    <location>
        <begin position="331"/>
        <end position="356"/>
    </location>
</feature>
<keyword evidence="5 6" id="KW-0472">Membrane</keyword>
<evidence type="ECO:0000256" key="3">
    <source>
        <dbReference type="ARBA" id="ARBA00022692"/>
    </source>
</evidence>
<evidence type="ECO:0000313" key="8">
    <source>
        <dbReference type="Proteomes" id="UP001140560"/>
    </source>
</evidence>
<evidence type="ECO:0000256" key="4">
    <source>
        <dbReference type="ARBA" id="ARBA00022989"/>
    </source>
</evidence>
<accession>A0A9W9CI90</accession>
<evidence type="ECO:0000256" key="5">
    <source>
        <dbReference type="ARBA" id="ARBA00023136"/>
    </source>
</evidence>
<gene>
    <name evidence="7" type="ORF">N0V83_009399</name>
</gene>